<keyword evidence="3" id="KW-1185">Reference proteome</keyword>
<name>A0A7D9DUZ6_PARCT</name>
<reference evidence="2" key="1">
    <citation type="submission" date="2020-04" db="EMBL/GenBank/DDBJ databases">
        <authorList>
            <person name="Alioto T."/>
            <person name="Alioto T."/>
            <person name="Gomez Garrido J."/>
        </authorList>
    </citation>
    <scope>NUCLEOTIDE SEQUENCE</scope>
    <source>
        <strain evidence="2">A484AB</strain>
    </source>
</reference>
<evidence type="ECO:0000256" key="1">
    <source>
        <dbReference type="SAM" id="MobiDB-lite"/>
    </source>
</evidence>
<proteinExistence type="predicted"/>
<protein>
    <submittedName>
        <fullName evidence="2">Uncharacterized protein</fullName>
    </submittedName>
</protein>
<organism evidence="2 3">
    <name type="scientific">Paramuricea clavata</name>
    <name type="common">Red gorgonian</name>
    <name type="synonym">Violescent sea-whip</name>
    <dbReference type="NCBI Taxonomy" id="317549"/>
    <lineage>
        <taxon>Eukaryota</taxon>
        <taxon>Metazoa</taxon>
        <taxon>Cnidaria</taxon>
        <taxon>Anthozoa</taxon>
        <taxon>Octocorallia</taxon>
        <taxon>Malacalcyonacea</taxon>
        <taxon>Plexauridae</taxon>
        <taxon>Paramuricea</taxon>
    </lineage>
</organism>
<sequence length="128" mass="14046">VATQLNPEAEEFQQRNERAAKTNAKKRLKQLAKTVQDDDVEDSSLEEGTYIIRPSNLLVPKVGITGPEELCNANSCQAPQGHNSQAPNAELPWVQCDSPRCRKCMVSSTVCWCQGIGFVAAQSSNEKI</sequence>
<feature type="region of interest" description="Disordered" evidence="1">
    <location>
        <begin position="1"/>
        <end position="26"/>
    </location>
</feature>
<feature type="non-terminal residue" evidence="2">
    <location>
        <position position="1"/>
    </location>
</feature>
<gene>
    <name evidence="2" type="ORF">PACLA_8A021308</name>
</gene>
<dbReference type="Proteomes" id="UP001152795">
    <property type="component" value="Unassembled WGS sequence"/>
</dbReference>
<evidence type="ECO:0000313" key="3">
    <source>
        <dbReference type="Proteomes" id="UP001152795"/>
    </source>
</evidence>
<dbReference type="AlphaFoldDB" id="A0A7D9DUZ6"/>
<dbReference type="EMBL" id="CACRXK020002254">
    <property type="protein sequence ID" value="CAB3993397.1"/>
    <property type="molecule type" value="Genomic_DNA"/>
</dbReference>
<comment type="caution">
    <text evidence="2">The sequence shown here is derived from an EMBL/GenBank/DDBJ whole genome shotgun (WGS) entry which is preliminary data.</text>
</comment>
<evidence type="ECO:0000313" key="2">
    <source>
        <dbReference type="EMBL" id="CAB3993397.1"/>
    </source>
</evidence>
<accession>A0A7D9DUZ6</accession>